<feature type="repeat" description="RCC1" evidence="1">
    <location>
        <begin position="86"/>
        <end position="137"/>
    </location>
</feature>
<dbReference type="Proteomes" id="UP000695562">
    <property type="component" value="Unassembled WGS sequence"/>
</dbReference>
<evidence type="ECO:0000313" key="2">
    <source>
        <dbReference type="EMBL" id="KAF2072752.1"/>
    </source>
</evidence>
<feature type="repeat" description="RCC1" evidence="1">
    <location>
        <begin position="262"/>
        <end position="327"/>
    </location>
</feature>
<dbReference type="InterPro" id="IPR000408">
    <property type="entry name" value="Reg_chr_condens"/>
</dbReference>
<evidence type="ECO:0008006" key="4">
    <source>
        <dbReference type="Google" id="ProtNLM"/>
    </source>
</evidence>
<reference evidence="2" key="1">
    <citation type="submission" date="2020-01" db="EMBL/GenBank/DDBJ databases">
        <title>Development of genomics and gene disruption for Polysphondylium violaceum indicates a role for the polyketide synthase stlB in stalk morphogenesis.</title>
        <authorList>
            <person name="Narita B."/>
            <person name="Kawabe Y."/>
            <person name="Kin K."/>
            <person name="Saito T."/>
            <person name="Gibbs R."/>
            <person name="Kuspa A."/>
            <person name="Muzny D."/>
            <person name="Queller D."/>
            <person name="Richards S."/>
            <person name="Strassman J."/>
            <person name="Sucgang R."/>
            <person name="Worley K."/>
            <person name="Schaap P."/>
        </authorList>
    </citation>
    <scope>NUCLEOTIDE SEQUENCE</scope>
    <source>
        <strain evidence="2">QSvi11</strain>
    </source>
</reference>
<name>A0A8J4V3N7_9MYCE</name>
<dbReference type="PROSITE" id="PS00626">
    <property type="entry name" value="RCC1_2"/>
    <property type="match status" value="1"/>
</dbReference>
<dbReference type="Pfam" id="PF00415">
    <property type="entry name" value="RCC1"/>
    <property type="match status" value="1"/>
</dbReference>
<feature type="repeat" description="RCC1" evidence="1">
    <location>
        <begin position="212"/>
        <end position="261"/>
    </location>
</feature>
<keyword evidence="3" id="KW-1185">Reference proteome</keyword>
<dbReference type="EMBL" id="AJWJ01000251">
    <property type="protein sequence ID" value="KAF2072752.1"/>
    <property type="molecule type" value="Genomic_DNA"/>
</dbReference>
<gene>
    <name evidence="2" type="ORF">CYY_005940</name>
</gene>
<comment type="caution">
    <text evidence="2">The sequence shown here is derived from an EMBL/GenBank/DDBJ whole genome shotgun (WGS) entry which is preliminary data.</text>
</comment>
<sequence>MHRVLKTTTTTTLLTLPLQNSCLSSSSSISYQQRGFFNWFGGSKKDENKKRLGDALKEKNKLTSPTVWSENNTKSSSKSSIEYPVTAVYSIGVNHQGQLGLGDCKSECEWVYNEELKSQSIKSIKSSLLHSAAITNDFNIFTWGANFHMQLGQKFLSGLSILPSFMESTPISIKQSSFPNSKVIDCALGGWNGFALLVDNSDNKNSNSKSGQEIFSWGNNQYGQLGTGNLMNLLTPTKIYIPDTIKSISCGLYHTHFLLENGKLLSCGKANDGQLAMSIGNIEKESCSSEDKKHLGITRPRFSDLLGDAKIKEISAGCFHSIALTDDNRVYQWGKGEIKRDSIDDTLYTPYYTINKLDHQINNEINKEKQQQLYKVEEIKFPTDATSQGFKQVIGGNGFSMALTNDGKLYHWKIDGDNSNNPTLVENQSIVGKSISKVSVSPSHIGLIFDDESSRNQIFIWTLDDYKLEKKALKSMFMTTIQDGSKEKLFSLPNDHTIKDLSMGSHFSLIVAEKKK</sequence>
<dbReference type="OrthoDB" id="70707at2759"/>
<evidence type="ECO:0000313" key="3">
    <source>
        <dbReference type="Proteomes" id="UP000695562"/>
    </source>
</evidence>
<dbReference type="Gene3D" id="2.130.10.30">
    <property type="entry name" value="Regulator of chromosome condensation 1/beta-lactamase-inhibitor protein II"/>
    <property type="match status" value="2"/>
</dbReference>
<dbReference type="PROSITE" id="PS50012">
    <property type="entry name" value="RCC1_3"/>
    <property type="match status" value="3"/>
</dbReference>
<evidence type="ECO:0000256" key="1">
    <source>
        <dbReference type="PROSITE-ProRule" id="PRU00235"/>
    </source>
</evidence>
<proteinExistence type="predicted"/>
<dbReference type="AlphaFoldDB" id="A0A8J4V3N7"/>
<dbReference type="PRINTS" id="PR00633">
    <property type="entry name" value="RCCNDNSATION"/>
</dbReference>
<dbReference type="PANTHER" id="PTHR45982">
    <property type="entry name" value="REGULATOR OF CHROMOSOME CONDENSATION"/>
    <property type="match status" value="1"/>
</dbReference>
<protein>
    <recommendedName>
        <fullName evidence="4">Regulator of chromosome condensation domain-containing protein</fullName>
    </recommendedName>
</protein>
<dbReference type="SUPFAM" id="SSF50985">
    <property type="entry name" value="RCC1/BLIP-II"/>
    <property type="match status" value="1"/>
</dbReference>
<dbReference type="Pfam" id="PF13540">
    <property type="entry name" value="RCC1_2"/>
    <property type="match status" value="1"/>
</dbReference>
<dbReference type="InterPro" id="IPR009091">
    <property type="entry name" value="RCC1/BLIP-II"/>
</dbReference>
<organism evidence="2 3">
    <name type="scientific">Polysphondylium violaceum</name>
    <dbReference type="NCBI Taxonomy" id="133409"/>
    <lineage>
        <taxon>Eukaryota</taxon>
        <taxon>Amoebozoa</taxon>
        <taxon>Evosea</taxon>
        <taxon>Eumycetozoa</taxon>
        <taxon>Dictyostelia</taxon>
        <taxon>Dictyosteliales</taxon>
        <taxon>Dictyosteliaceae</taxon>
        <taxon>Polysphondylium</taxon>
    </lineage>
</organism>
<accession>A0A8J4V3N7</accession>
<dbReference type="InterPro" id="IPR051553">
    <property type="entry name" value="Ran_GTPase-activating"/>
</dbReference>
<dbReference type="PANTHER" id="PTHR45982:SF1">
    <property type="entry name" value="REGULATOR OF CHROMOSOME CONDENSATION"/>
    <property type="match status" value="1"/>
</dbReference>